<organism evidence="2 3">
    <name type="scientific">Oryza sativa subsp. japonica</name>
    <name type="common">Rice</name>
    <dbReference type="NCBI Taxonomy" id="39947"/>
    <lineage>
        <taxon>Eukaryota</taxon>
        <taxon>Viridiplantae</taxon>
        <taxon>Streptophyta</taxon>
        <taxon>Embryophyta</taxon>
        <taxon>Tracheophyta</taxon>
        <taxon>Spermatophyta</taxon>
        <taxon>Magnoliopsida</taxon>
        <taxon>Liliopsida</taxon>
        <taxon>Poales</taxon>
        <taxon>Poaceae</taxon>
        <taxon>BOP clade</taxon>
        <taxon>Oryzoideae</taxon>
        <taxon>Oryzeae</taxon>
        <taxon>Oryzinae</taxon>
        <taxon>Oryza</taxon>
        <taxon>Oryza sativa</taxon>
    </lineage>
</organism>
<reference evidence="3" key="1">
    <citation type="journal article" date="2005" name="Nature">
        <title>The map-based sequence of the rice genome.</title>
        <authorList>
            <consortium name="International rice genome sequencing project (IRGSP)"/>
            <person name="Matsumoto T."/>
            <person name="Wu J."/>
            <person name="Kanamori H."/>
            <person name="Katayose Y."/>
            <person name="Fujisawa M."/>
            <person name="Namiki N."/>
            <person name="Mizuno H."/>
            <person name="Yamamoto K."/>
            <person name="Antonio B.A."/>
            <person name="Baba T."/>
            <person name="Sakata K."/>
            <person name="Nagamura Y."/>
            <person name="Aoki H."/>
            <person name="Arikawa K."/>
            <person name="Arita K."/>
            <person name="Bito T."/>
            <person name="Chiden Y."/>
            <person name="Fujitsuka N."/>
            <person name="Fukunaka R."/>
            <person name="Hamada M."/>
            <person name="Harada C."/>
            <person name="Hayashi A."/>
            <person name="Hijishita S."/>
            <person name="Honda M."/>
            <person name="Hosokawa S."/>
            <person name="Ichikawa Y."/>
            <person name="Idonuma A."/>
            <person name="Iijima M."/>
            <person name="Ikeda M."/>
            <person name="Ikeno M."/>
            <person name="Ito K."/>
            <person name="Ito S."/>
            <person name="Ito T."/>
            <person name="Ito Y."/>
            <person name="Ito Y."/>
            <person name="Iwabuchi A."/>
            <person name="Kamiya K."/>
            <person name="Karasawa W."/>
            <person name="Kurita K."/>
            <person name="Katagiri S."/>
            <person name="Kikuta A."/>
            <person name="Kobayashi H."/>
            <person name="Kobayashi N."/>
            <person name="Machita K."/>
            <person name="Maehara T."/>
            <person name="Masukawa M."/>
            <person name="Mizubayashi T."/>
            <person name="Mukai Y."/>
            <person name="Nagasaki H."/>
            <person name="Nagata Y."/>
            <person name="Naito S."/>
            <person name="Nakashima M."/>
            <person name="Nakama Y."/>
            <person name="Nakamichi Y."/>
            <person name="Nakamura M."/>
            <person name="Meguro A."/>
            <person name="Negishi M."/>
            <person name="Ohta I."/>
            <person name="Ohta T."/>
            <person name="Okamoto M."/>
            <person name="Ono N."/>
            <person name="Saji S."/>
            <person name="Sakaguchi M."/>
            <person name="Sakai K."/>
            <person name="Shibata M."/>
            <person name="Shimokawa T."/>
            <person name="Song J."/>
            <person name="Takazaki Y."/>
            <person name="Terasawa K."/>
            <person name="Tsugane M."/>
            <person name="Tsuji K."/>
            <person name="Ueda S."/>
            <person name="Waki K."/>
            <person name="Yamagata H."/>
            <person name="Yamamoto M."/>
            <person name="Yamamoto S."/>
            <person name="Yamane H."/>
            <person name="Yoshiki S."/>
            <person name="Yoshihara R."/>
            <person name="Yukawa K."/>
            <person name="Zhong H."/>
            <person name="Yano M."/>
            <person name="Yuan Q."/>
            <person name="Ouyang S."/>
            <person name="Liu J."/>
            <person name="Jones K.M."/>
            <person name="Gansberger K."/>
            <person name="Moffat K."/>
            <person name="Hill J."/>
            <person name="Bera J."/>
            <person name="Fadrosh D."/>
            <person name="Jin S."/>
            <person name="Johri S."/>
            <person name="Kim M."/>
            <person name="Overton L."/>
            <person name="Reardon M."/>
            <person name="Tsitrin T."/>
            <person name="Vuong H."/>
            <person name="Weaver B."/>
            <person name="Ciecko A."/>
            <person name="Tallon L."/>
            <person name="Jackson J."/>
            <person name="Pai G."/>
            <person name="Aken S.V."/>
            <person name="Utterback T."/>
            <person name="Reidmuller S."/>
            <person name="Feldblyum T."/>
            <person name="Hsiao J."/>
            <person name="Zismann V."/>
            <person name="Iobst S."/>
            <person name="de Vazeille A.R."/>
            <person name="Buell C.R."/>
            <person name="Ying K."/>
            <person name="Li Y."/>
            <person name="Lu T."/>
            <person name="Huang Y."/>
            <person name="Zhao Q."/>
            <person name="Feng Q."/>
            <person name="Zhang L."/>
            <person name="Zhu J."/>
            <person name="Weng Q."/>
            <person name="Mu J."/>
            <person name="Lu Y."/>
            <person name="Fan D."/>
            <person name="Liu Y."/>
            <person name="Guan J."/>
            <person name="Zhang Y."/>
            <person name="Yu S."/>
            <person name="Liu X."/>
            <person name="Zhang Y."/>
            <person name="Hong G."/>
            <person name="Han B."/>
            <person name="Choisne N."/>
            <person name="Demange N."/>
            <person name="Orjeda G."/>
            <person name="Samain S."/>
            <person name="Cattolico L."/>
            <person name="Pelletier E."/>
            <person name="Couloux A."/>
            <person name="Segurens B."/>
            <person name="Wincker P."/>
            <person name="D'Hont A."/>
            <person name="Scarpelli C."/>
            <person name="Weissenbach J."/>
            <person name="Salanoubat M."/>
            <person name="Quetier F."/>
            <person name="Yu Y."/>
            <person name="Kim H.R."/>
            <person name="Rambo T."/>
            <person name="Currie J."/>
            <person name="Collura K."/>
            <person name="Luo M."/>
            <person name="Yang T."/>
            <person name="Ammiraju J.S.S."/>
            <person name="Engler F."/>
            <person name="Soderlund C."/>
            <person name="Wing R.A."/>
            <person name="Palmer L.E."/>
            <person name="de la Bastide M."/>
            <person name="Spiegel L."/>
            <person name="Nascimento L."/>
            <person name="Zutavern T."/>
            <person name="O'Shaughnessy A."/>
            <person name="Dike S."/>
            <person name="Dedhia N."/>
            <person name="Preston R."/>
            <person name="Balija V."/>
            <person name="McCombie W.R."/>
            <person name="Chow T."/>
            <person name="Chen H."/>
            <person name="Chung M."/>
            <person name="Chen C."/>
            <person name="Shaw J."/>
            <person name="Wu H."/>
            <person name="Hsiao K."/>
            <person name="Chao Y."/>
            <person name="Chu M."/>
            <person name="Cheng C."/>
            <person name="Hour A."/>
            <person name="Lee P."/>
            <person name="Lin S."/>
            <person name="Lin Y."/>
            <person name="Liou J."/>
            <person name="Liu S."/>
            <person name="Hsing Y."/>
            <person name="Raghuvanshi S."/>
            <person name="Mohanty A."/>
            <person name="Bharti A.K."/>
            <person name="Gaur A."/>
            <person name="Gupta V."/>
            <person name="Kumar D."/>
            <person name="Ravi V."/>
            <person name="Vij S."/>
            <person name="Kapur A."/>
            <person name="Khurana P."/>
            <person name="Khurana P."/>
            <person name="Khurana J.P."/>
            <person name="Tyagi A.K."/>
            <person name="Gaikwad K."/>
            <person name="Singh A."/>
            <person name="Dalal V."/>
            <person name="Srivastava S."/>
            <person name="Dixit A."/>
            <person name="Pal A.K."/>
            <person name="Ghazi I.A."/>
            <person name="Yadav M."/>
            <person name="Pandit A."/>
            <person name="Bhargava A."/>
            <person name="Sureshbabu K."/>
            <person name="Batra K."/>
            <person name="Sharma T.R."/>
            <person name="Mohapatra T."/>
            <person name="Singh N.K."/>
            <person name="Messing J."/>
            <person name="Nelson A.B."/>
            <person name="Fuks G."/>
            <person name="Kavchok S."/>
            <person name="Keizer G."/>
            <person name="Linton E."/>
            <person name="Llaca V."/>
            <person name="Song R."/>
            <person name="Tanyolac B."/>
            <person name="Young S."/>
            <person name="Ho-Il K."/>
            <person name="Hahn J.H."/>
            <person name="Sangsakoo G."/>
            <person name="Vanavichit A."/>
            <person name="de Mattos Luiz.A.T."/>
            <person name="Zimmer P.D."/>
            <person name="Malone G."/>
            <person name="Dellagostin O."/>
            <person name="de Oliveira A.C."/>
            <person name="Bevan M."/>
            <person name="Bancroft I."/>
            <person name="Minx P."/>
            <person name="Cordum H."/>
            <person name="Wilson R."/>
            <person name="Cheng Z."/>
            <person name="Jin W."/>
            <person name="Jiang J."/>
            <person name="Leong S.A."/>
            <person name="Iwama H."/>
            <person name="Gojobori T."/>
            <person name="Itoh T."/>
            <person name="Niimura Y."/>
            <person name="Fujii Y."/>
            <person name="Habara T."/>
            <person name="Sakai H."/>
            <person name="Sato Y."/>
            <person name="Wilson G."/>
            <person name="Kumar K."/>
            <person name="McCouch S."/>
            <person name="Juretic N."/>
            <person name="Hoen D."/>
            <person name="Wright S."/>
            <person name="Bruskiewich R."/>
            <person name="Bureau T."/>
            <person name="Miyao A."/>
            <person name="Hirochika H."/>
            <person name="Nishikawa T."/>
            <person name="Kadowaki K."/>
            <person name="Sugiura M."/>
            <person name="Burr B."/>
            <person name="Sasaki T."/>
        </authorList>
    </citation>
    <scope>NUCLEOTIDE SEQUENCE [LARGE SCALE GENOMIC DNA]</scope>
    <source>
        <strain evidence="3">cv. Nipponbare</strain>
    </source>
</reference>
<accession>Q6ERT4</accession>
<proteinExistence type="predicted"/>
<evidence type="ECO:0000256" key="1">
    <source>
        <dbReference type="SAM" id="MobiDB-lite"/>
    </source>
</evidence>
<evidence type="ECO:0000313" key="2">
    <source>
        <dbReference type="EMBL" id="BAD28636.1"/>
    </source>
</evidence>
<reference evidence="3" key="2">
    <citation type="journal article" date="2008" name="Nucleic Acids Res.">
        <title>The rice annotation project database (RAP-DB): 2008 update.</title>
        <authorList>
            <consortium name="The rice annotation project (RAP)"/>
        </authorList>
    </citation>
    <scope>GENOME REANNOTATION</scope>
    <source>
        <strain evidence="3">cv. Nipponbare</strain>
    </source>
</reference>
<gene>
    <name evidence="2" type="primary">P0693E08.29</name>
</gene>
<dbReference type="EMBL" id="AP005428">
    <property type="protein sequence ID" value="BAD28636.1"/>
    <property type="molecule type" value="Genomic_DNA"/>
</dbReference>
<feature type="region of interest" description="Disordered" evidence="1">
    <location>
        <begin position="1"/>
        <end position="20"/>
    </location>
</feature>
<evidence type="ECO:0000313" key="3">
    <source>
        <dbReference type="Proteomes" id="UP000000763"/>
    </source>
</evidence>
<name>Q6ERT4_ORYSJ</name>
<protein>
    <submittedName>
        <fullName evidence="2">Uncharacterized protein</fullName>
    </submittedName>
</protein>
<dbReference type="AlphaFoldDB" id="Q6ERT4"/>
<dbReference type="Proteomes" id="UP000000763">
    <property type="component" value="Chromosome 2"/>
</dbReference>
<sequence length="90" mass="10316">MGTSMGINTGPLRGREDNRQDTQIRIDINTRRQHIDIRDKPRQTQYGACGGQQKGSSIIFDLDEFIFEEEDYPVVDYMLVIPVAKPMTAR</sequence>